<dbReference type="Proteomes" id="UP000189660">
    <property type="component" value="Chromosome"/>
</dbReference>
<dbReference type="Gene3D" id="3.40.190.10">
    <property type="entry name" value="Periplasmic binding protein-like II"/>
    <property type="match status" value="2"/>
</dbReference>
<dbReference type="PANTHER" id="PTHR30006:SF2">
    <property type="entry name" value="ABC TRANSPORTER SUBSTRATE-BINDING PROTEIN"/>
    <property type="match status" value="1"/>
</dbReference>
<dbReference type="InterPro" id="IPR026045">
    <property type="entry name" value="Ferric-bd"/>
</dbReference>
<dbReference type="RefSeq" id="WP_078039047.1">
    <property type="nucleotide sequence ID" value="NZ_CAXTKO020000001.1"/>
</dbReference>
<evidence type="ECO:0000256" key="2">
    <source>
        <dbReference type="SAM" id="SignalP"/>
    </source>
</evidence>
<dbReference type="OrthoDB" id="9766989at2"/>
<dbReference type="PANTHER" id="PTHR30006">
    <property type="entry name" value="THIAMINE-BINDING PERIPLASMIC PROTEIN-RELATED"/>
    <property type="match status" value="1"/>
</dbReference>
<protein>
    <submittedName>
        <fullName evidence="3">Iron(III) transport system substrate-binding protein</fullName>
    </submittedName>
</protein>
<evidence type="ECO:0000256" key="1">
    <source>
        <dbReference type="ARBA" id="ARBA00022729"/>
    </source>
</evidence>
<evidence type="ECO:0000313" key="3">
    <source>
        <dbReference type="EMBL" id="AQT41923.1"/>
    </source>
</evidence>
<dbReference type="EMBL" id="CP015820">
    <property type="protein sequence ID" value="AQT41923.1"/>
    <property type="molecule type" value="Genomic_DNA"/>
</dbReference>
<feature type="chain" id="PRO_5012188746" evidence="2">
    <location>
        <begin position="24"/>
        <end position="335"/>
    </location>
</feature>
<keyword evidence="4" id="KW-1185">Reference proteome</keyword>
<dbReference type="PIRSF" id="PIRSF002825">
    <property type="entry name" value="CfbpA"/>
    <property type="match status" value="1"/>
</dbReference>
<proteinExistence type="predicted"/>
<sequence length="335" mass="36906">MKKLKIVLTAIFFGLFVSSLAMAQEKRVTIYSSNPEQSIEFVSKTIEKEIPNIKVNSITGGSGVLMRRIQAEEKNVQADIFWSASYNTVGAFENSFQAYKSPVLDVISDNIRYPGDVFIPANVHVVVIMVNEDQLGNMPAPKNWKDLLDPSWKGKIVVADPANSSTGYTILWGLSKMLTPDEFKQLADNVVISASSSAVQNGVAMGEYAIGLAFEANAYPYVDGGQKEIKLIYPEDGTFITPEYAGLIKGAPGAENAKRAMDALLSQQSQIGLLQNSFRRPSRNDIEVSKYVGLPELKDIKVFATNEKDAANNRADFLKQWSDLVAKNKHEKNAQ</sequence>
<dbReference type="KEGG" id="bapa:BBC0178_004240"/>
<feature type="signal peptide" evidence="2">
    <location>
        <begin position="1"/>
        <end position="23"/>
    </location>
</feature>
<dbReference type="Pfam" id="PF13343">
    <property type="entry name" value="SBP_bac_6"/>
    <property type="match status" value="1"/>
</dbReference>
<evidence type="ECO:0000313" key="4">
    <source>
        <dbReference type="Proteomes" id="UP000189660"/>
    </source>
</evidence>
<gene>
    <name evidence="3" type="ORF">BBC0178_004240</name>
</gene>
<accession>A0A1U9M9C8</accession>
<reference evidence="3 4" key="1">
    <citation type="submission" date="2016-11" db="EMBL/GenBank/DDBJ databases">
        <title>Comparative genomics of Bartonella apis.</title>
        <authorList>
            <person name="Engel P."/>
        </authorList>
    </citation>
    <scope>NUCLEOTIDE SEQUENCE [LARGE SCALE GENOMIC DNA]</scope>
    <source>
        <strain evidence="3 4">BBC0178</strain>
    </source>
</reference>
<dbReference type="GeneID" id="99980072"/>
<organism evidence="3 4">
    <name type="scientific">Bartonella apihabitans</name>
    <dbReference type="NCBI Taxonomy" id="2750929"/>
    <lineage>
        <taxon>Bacteria</taxon>
        <taxon>Pseudomonadati</taxon>
        <taxon>Pseudomonadota</taxon>
        <taxon>Alphaproteobacteria</taxon>
        <taxon>Hyphomicrobiales</taxon>
        <taxon>Bartonellaceae</taxon>
        <taxon>Bartonella</taxon>
    </lineage>
</organism>
<name>A0A1U9M9C8_9HYPH</name>
<dbReference type="AlphaFoldDB" id="A0A1U9M9C8"/>
<keyword evidence="1 2" id="KW-0732">Signal</keyword>
<dbReference type="SUPFAM" id="SSF53850">
    <property type="entry name" value="Periplasmic binding protein-like II"/>
    <property type="match status" value="1"/>
</dbReference>